<dbReference type="NCBIfam" id="NF033611">
    <property type="entry name" value="SAVED"/>
    <property type="match status" value="1"/>
</dbReference>
<dbReference type="OrthoDB" id="5379188at2"/>
<dbReference type="EMBL" id="JTFC01000204">
    <property type="protein sequence ID" value="RUS49611.1"/>
    <property type="molecule type" value="Genomic_DNA"/>
</dbReference>
<comment type="caution">
    <text evidence="2">The sequence shown here is derived from an EMBL/GenBank/DDBJ whole genome shotgun (WGS) entry which is preliminary data.</text>
</comment>
<dbReference type="InterPro" id="IPR040836">
    <property type="entry name" value="SAVED"/>
</dbReference>
<evidence type="ECO:0000313" key="3">
    <source>
        <dbReference type="Proteomes" id="UP000288623"/>
    </source>
</evidence>
<organism evidence="2 3">
    <name type="scientific">Candidatus Kurthia intestinigallinarum</name>
    <dbReference type="NCBI Taxonomy" id="1562256"/>
    <lineage>
        <taxon>Bacteria</taxon>
        <taxon>Bacillati</taxon>
        <taxon>Bacillota</taxon>
        <taxon>Bacilli</taxon>
        <taxon>Bacillales</taxon>
        <taxon>Caryophanaceae</taxon>
        <taxon>Kurthia</taxon>
    </lineage>
</organism>
<name>A0A433RNW6_9BACL</name>
<feature type="domain" description="SMODS-associated and fused to various effectors" evidence="1">
    <location>
        <begin position="2"/>
        <end position="65"/>
    </location>
</feature>
<dbReference type="AlphaFoldDB" id="A0A433RNW6"/>
<gene>
    <name evidence="2" type="ORF">QI30_19850</name>
</gene>
<keyword evidence="3" id="KW-1185">Reference proteome</keyword>
<accession>A0A433RNW6</accession>
<dbReference type="Proteomes" id="UP000288623">
    <property type="component" value="Unassembled WGS sequence"/>
</dbReference>
<evidence type="ECO:0000313" key="2">
    <source>
        <dbReference type="EMBL" id="RUS49611.1"/>
    </source>
</evidence>
<feature type="non-terminal residue" evidence="2">
    <location>
        <position position="1"/>
    </location>
</feature>
<dbReference type="RefSeq" id="WP_126992150.1">
    <property type="nucleotide sequence ID" value="NZ_JTFC01000204.1"/>
</dbReference>
<evidence type="ECO:0000259" key="1">
    <source>
        <dbReference type="Pfam" id="PF18145"/>
    </source>
</evidence>
<dbReference type="Pfam" id="PF18145">
    <property type="entry name" value="SAVED"/>
    <property type="match status" value="1"/>
</dbReference>
<sequence>KKVFRELLNEIKYRHGEENEINIFPAAPVAINVEIGRAWMPKADLPLKVYDQNRKTNGFQYALTIQ</sequence>
<proteinExistence type="predicted"/>
<reference evidence="2 3" key="1">
    <citation type="submission" date="2014-11" db="EMBL/GenBank/DDBJ databases">
        <title>Genome sequence and analysis of novel Kurthia sp.</title>
        <authorList>
            <person name="Lawson J.N."/>
            <person name="Gonzalez J.E."/>
            <person name="Rinauldi L."/>
            <person name="Xuan Z."/>
            <person name="Firman A."/>
            <person name="Shaddox L."/>
            <person name="Trudeau A."/>
            <person name="Shah S."/>
            <person name="Reiman D."/>
        </authorList>
    </citation>
    <scope>NUCLEOTIDE SEQUENCE [LARGE SCALE GENOMIC DNA]</scope>
    <source>
        <strain evidence="2 3">3B1D</strain>
    </source>
</reference>
<protein>
    <recommendedName>
        <fullName evidence="1">SMODS-associated and fused to various effectors domain-containing protein</fullName>
    </recommendedName>
</protein>